<feature type="signal peptide" evidence="1">
    <location>
        <begin position="1"/>
        <end position="21"/>
    </location>
</feature>
<evidence type="ECO:0000313" key="3">
    <source>
        <dbReference type="Proteomes" id="UP000053766"/>
    </source>
</evidence>
<dbReference type="Pfam" id="PF09232">
    <property type="entry name" value="Caenor_Her-1"/>
    <property type="match status" value="1"/>
</dbReference>
<dbReference type="AlphaFoldDB" id="A0A0D8Y639"/>
<feature type="chain" id="PRO_5002336497" evidence="1">
    <location>
        <begin position="22"/>
        <end position="181"/>
    </location>
</feature>
<accession>A0A0D8Y639</accession>
<evidence type="ECO:0000313" key="2">
    <source>
        <dbReference type="EMBL" id="KJH52308.1"/>
    </source>
</evidence>
<dbReference type="Gene3D" id="1.10.150.360">
    <property type="match status" value="1"/>
</dbReference>
<reference evidence="2 3" key="1">
    <citation type="submission" date="2013-11" db="EMBL/GenBank/DDBJ databases">
        <title>Draft genome of the bovine lungworm Dictyocaulus viviparus.</title>
        <authorList>
            <person name="Mitreva M."/>
        </authorList>
    </citation>
    <scope>NUCLEOTIDE SEQUENCE [LARGE SCALE GENOMIC DNA]</scope>
    <source>
        <strain evidence="2 3">HannoverDv2000</strain>
    </source>
</reference>
<sequence length="181" mass="20658">MFCYYYAHALFLITTIVFVKATDVNFQRYTEIANNCCPEEASKCCASSIQHRQPLNCSLTFENLISASNCIQKSLFGVKSLRISRIEDVECCNVFTEIKPGTDCVPSCVNTLRTPSIRSVEKLKSINSCRPNNRYFTCFRQCQAFLRSRRNANEKFPYLAVCDLVDRLETGVLYIGPELNE</sequence>
<dbReference type="InterPro" id="IPR043108">
    <property type="entry name" value="Her-1_C"/>
</dbReference>
<proteinExistence type="predicted"/>
<dbReference type="EMBL" id="KN716167">
    <property type="protein sequence ID" value="KJH52308.1"/>
    <property type="molecule type" value="Genomic_DNA"/>
</dbReference>
<keyword evidence="3" id="KW-1185">Reference proteome</keyword>
<keyword evidence="1" id="KW-0732">Signal</keyword>
<dbReference type="SUPFAM" id="SSF110014">
    <property type="entry name" value="Her-1"/>
    <property type="match status" value="1"/>
</dbReference>
<dbReference type="PANTHER" id="PTHR37979">
    <property type="entry name" value="PROTEIN HER-1"/>
    <property type="match status" value="1"/>
</dbReference>
<protein>
    <submittedName>
        <fullName evidence="2">Her-1</fullName>
    </submittedName>
</protein>
<name>A0A0D8Y639_DICVI</name>
<evidence type="ECO:0000256" key="1">
    <source>
        <dbReference type="SAM" id="SignalP"/>
    </source>
</evidence>
<gene>
    <name evidence="2" type="ORF">DICVIV_01510</name>
</gene>
<dbReference type="OrthoDB" id="5844092at2759"/>
<dbReference type="Gene3D" id="1.10.150.370">
    <property type="entry name" value="Caenorhabditis elegans Her-1, C-terminal domain"/>
    <property type="match status" value="1"/>
</dbReference>
<dbReference type="InterPro" id="IPR036341">
    <property type="entry name" value="Her-1_sf"/>
</dbReference>
<dbReference type="PANTHER" id="PTHR37979:SF1">
    <property type="entry name" value="PROTEIN HER-1"/>
    <property type="match status" value="1"/>
</dbReference>
<dbReference type="InterPro" id="IPR015313">
    <property type="entry name" value="Her-1"/>
</dbReference>
<dbReference type="Proteomes" id="UP000053766">
    <property type="component" value="Unassembled WGS sequence"/>
</dbReference>
<organism evidence="2 3">
    <name type="scientific">Dictyocaulus viviparus</name>
    <name type="common">Bovine lungworm</name>
    <dbReference type="NCBI Taxonomy" id="29172"/>
    <lineage>
        <taxon>Eukaryota</taxon>
        <taxon>Metazoa</taxon>
        <taxon>Ecdysozoa</taxon>
        <taxon>Nematoda</taxon>
        <taxon>Chromadorea</taxon>
        <taxon>Rhabditida</taxon>
        <taxon>Rhabditina</taxon>
        <taxon>Rhabditomorpha</taxon>
        <taxon>Strongyloidea</taxon>
        <taxon>Metastrongylidae</taxon>
        <taxon>Dictyocaulus</taxon>
    </lineage>
</organism>
<reference evidence="3" key="2">
    <citation type="journal article" date="2016" name="Sci. Rep.">
        <title>Dictyocaulus viviparus genome, variome and transcriptome elucidate lungworm biology and support future intervention.</title>
        <authorList>
            <person name="McNulty S.N."/>
            <person name="Strube C."/>
            <person name="Rosa B.A."/>
            <person name="Martin J.C."/>
            <person name="Tyagi R."/>
            <person name="Choi Y.J."/>
            <person name="Wang Q."/>
            <person name="Hallsworth Pepin K."/>
            <person name="Zhang X."/>
            <person name="Ozersky P."/>
            <person name="Wilson R.K."/>
            <person name="Sternberg P.W."/>
            <person name="Gasser R.B."/>
            <person name="Mitreva M."/>
        </authorList>
    </citation>
    <scope>NUCLEOTIDE SEQUENCE [LARGE SCALE GENOMIC DNA]</scope>
    <source>
        <strain evidence="3">HannoverDv2000</strain>
    </source>
</reference>